<name>I0IEN7_PHYMF</name>
<dbReference type="EMBL" id="AP012338">
    <property type="protein sequence ID" value="BAM03725.1"/>
    <property type="molecule type" value="Genomic_DNA"/>
</dbReference>
<gene>
    <name evidence="2" type="ordered locus">PSMK_15660</name>
</gene>
<dbReference type="Proteomes" id="UP000007881">
    <property type="component" value="Chromosome"/>
</dbReference>
<proteinExistence type="predicted"/>
<evidence type="ECO:0000313" key="2">
    <source>
        <dbReference type="EMBL" id="BAM03725.1"/>
    </source>
</evidence>
<dbReference type="eggNOG" id="COG3147">
    <property type="taxonomic scope" value="Bacteria"/>
</dbReference>
<protein>
    <submittedName>
        <fullName evidence="2">Uncharacterized protein</fullName>
    </submittedName>
</protein>
<keyword evidence="3" id="KW-1185">Reference proteome</keyword>
<feature type="region of interest" description="Disordered" evidence="1">
    <location>
        <begin position="691"/>
        <end position="723"/>
    </location>
</feature>
<dbReference type="OrthoDB" id="239224at2"/>
<dbReference type="RefSeq" id="WP_014436943.1">
    <property type="nucleotide sequence ID" value="NC_017080.1"/>
</dbReference>
<dbReference type="STRING" id="1142394.PSMK_15660"/>
<organism evidence="2 3">
    <name type="scientific">Phycisphaera mikurensis (strain NBRC 102666 / KCTC 22515 / FYK2301M01)</name>
    <dbReference type="NCBI Taxonomy" id="1142394"/>
    <lineage>
        <taxon>Bacteria</taxon>
        <taxon>Pseudomonadati</taxon>
        <taxon>Planctomycetota</taxon>
        <taxon>Phycisphaerae</taxon>
        <taxon>Phycisphaerales</taxon>
        <taxon>Phycisphaeraceae</taxon>
        <taxon>Phycisphaera</taxon>
    </lineage>
</organism>
<sequence length="723" mass="81196">MQRDRLIQLVAVAVAVVALVGAGLMVPRVSAQRRDLQLTYDVATAEGGKPTYAVLAAGLGSFKGLAVNALWYRAEMEKRAGRYAEANNLAEWITELQPRFPQVWAFHSWNLAYNISVGTYTPQERWDWVHKGITLLRDEGIAFNPNAVQLYRELAWLWFHKVGTYSDDLNWYYKNQVAQEWQELLGGPNDSMTPEGVQRFLDEIAGVADRYLAFQRPEKAIRDALAALAGGSDPVDLVADALQDLQESPVIRLDRRLSAMREALLADGRTAAAEQIDPVLAAVREAVARAERDPVSVFRGDVPAAGAAIDALREAGFGLDAEALRALGRVRLYARYGGPDAAQWMLSLPEAVIGDDGRRMIGLLTENDTPAFAASLEALMPFLRAKVLLQAYHMDPAFMAEVARRYGPADWRHPMAHALYWSALGVEKARDLRNNESVDYINLKRVSIHAIQSLVDFGSVAYNPLLPDGERVDFMPAPEFIDSYGAALEEAMADADSGEFRRNVRMESFASGHENFLHKAIMLNYLYGSEDAAARYYEQLRIEYGDAPHNLRDRRYEQPLSDLVWQFLKDDLDSPSQTTIRYLLDGMLTERAYGNGLVYGRFRIFNQVVVRVKEFYDKYQEERAYETGLDQKGRLELPPFEQVLEDTFTNFMQDPTRDLGSRVAAYRNAPVVLNQRAWPRFIENVRDQVPAGNDATQLFPQPPGTEDPAVSGDKAGSKTIERK</sequence>
<dbReference type="KEGG" id="phm:PSMK_15660"/>
<reference evidence="2 3" key="1">
    <citation type="submission" date="2012-02" db="EMBL/GenBank/DDBJ databases">
        <title>Complete genome sequence of Phycisphaera mikurensis NBRC 102666.</title>
        <authorList>
            <person name="Ankai A."/>
            <person name="Hosoyama A."/>
            <person name="Terui Y."/>
            <person name="Sekine M."/>
            <person name="Fukai R."/>
            <person name="Kato Y."/>
            <person name="Nakamura S."/>
            <person name="Yamada-Narita S."/>
            <person name="Kawakoshi A."/>
            <person name="Fukunaga Y."/>
            <person name="Yamazaki S."/>
            <person name="Fujita N."/>
        </authorList>
    </citation>
    <scope>NUCLEOTIDE SEQUENCE [LARGE SCALE GENOMIC DNA]</scope>
    <source>
        <strain evidence="3">NBRC 102666 / KCTC 22515 / FYK2301M01</strain>
    </source>
</reference>
<accession>I0IEN7</accession>
<evidence type="ECO:0000256" key="1">
    <source>
        <dbReference type="SAM" id="MobiDB-lite"/>
    </source>
</evidence>
<dbReference type="AlphaFoldDB" id="I0IEN7"/>
<evidence type="ECO:0000313" key="3">
    <source>
        <dbReference type="Proteomes" id="UP000007881"/>
    </source>
</evidence>
<dbReference type="HOGENOM" id="CLU_382574_0_0_0"/>